<feature type="compositionally biased region" description="Basic and acidic residues" evidence="5">
    <location>
        <begin position="838"/>
        <end position="848"/>
    </location>
</feature>
<dbReference type="InParanoid" id="A0A4W6CQA4"/>
<gene>
    <name evidence="7" type="primary">ERBIN</name>
</gene>
<evidence type="ECO:0000313" key="7">
    <source>
        <dbReference type="Ensembl" id="ENSLCAP00010014628.1"/>
    </source>
</evidence>
<feature type="region of interest" description="Disordered" evidence="5">
    <location>
        <begin position="831"/>
        <end position="857"/>
    </location>
</feature>
<dbReference type="PANTHER" id="PTHR23119">
    <property type="entry name" value="DISCS LARGE"/>
    <property type="match status" value="1"/>
</dbReference>
<dbReference type="Ensembl" id="ENSLCAT00010014937.1">
    <property type="protein sequence ID" value="ENSLCAP00010014628.1"/>
    <property type="gene ID" value="ENSLCAG00010006490.1"/>
</dbReference>
<dbReference type="SMART" id="SM00365">
    <property type="entry name" value="LRR_SD22"/>
    <property type="match status" value="6"/>
</dbReference>
<evidence type="ECO:0000256" key="4">
    <source>
        <dbReference type="ARBA" id="ARBA00022737"/>
    </source>
</evidence>
<dbReference type="InterPro" id="IPR036034">
    <property type="entry name" value="PDZ_sf"/>
</dbReference>
<feature type="compositionally biased region" description="Basic and acidic residues" evidence="5">
    <location>
        <begin position="496"/>
        <end position="505"/>
    </location>
</feature>
<dbReference type="GO" id="GO:0014069">
    <property type="term" value="C:postsynaptic density"/>
    <property type="evidence" value="ECO:0007669"/>
    <property type="project" value="TreeGrafter"/>
</dbReference>
<dbReference type="SMART" id="SM00364">
    <property type="entry name" value="LRR_BAC"/>
    <property type="match status" value="9"/>
</dbReference>
<feature type="region of interest" description="Disordered" evidence="5">
    <location>
        <begin position="489"/>
        <end position="535"/>
    </location>
</feature>
<proteinExistence type="inferred from homology"/>
<dbReference type="Pfam" id="PF13855">
    <property type="entry name" value="LRR_8"/>
    <property type="match status" value="3"/>
</dbReference>
<dbReference type="SUPFAM" id="SSF52058">
    <property type="entry name" value="L domain-like"/>
    <property type="match status" value="2"/>
</dbReference>
<evidence type="ECO:0000256" key="3">
    <source>
        <dbReference type="ARBA" id="ARBA00022614"/>
    </source>
</evidence>
<dbReference type="SMART" id="SM00369">
    <property type="entry name" value="LRR_TYP"/>
    <property type="match status" value="11"/>
</dbReference>
<evidence type="ECO:0000256" key="2">
    <source>
        <dbReference type="ARBA" id="ARBA00022553"/>
    </source>
</evidence>
<dbReference type="InterPro" id="IPR001611">
    <property type="entry name" value="Leu-rich_rpt"/>
</dbReference>
<comment type="similarity">
    <text evidence="1">Belongs to the LAP (LRR and PDZ) protein family.</text>
</comment>
<dbReference type="SUPFAM" id="SSF50156">
    <property type="entry name" value="PDZ domain-like"/>
    <property type="match status" value="1"/>
</dbReference>
<dbReference type="CDD" id="cd06749">
    <property type="entry name" value="PDZ_densin_erbin-like"/>
    <property type="match status" value="1"/>
</dbReference>
<dbReference type="InterPro" id="IPR055414">
    <property type="entry name" value="LRR_R13L4/SHOC2-like"/>
</dbReference>
<evidence type="ECO:0000259" key="6">
    <source>
        <dbReference type="PROSITE" id="PS50106"/>
    </source>
</evidence>
<dbReference type="PANTHER" id="PTHR23119:SF46">
    <property type="entry name" value="ERBB2 INTERACTING PROTEIN"/>
    <property type="match status" value="1"/>
</dbReference>
<evidence type="ECO:0000256" key="1">
    <source>
        <dbReference type="ARBA" id="ARBA00007772"/>
    </source>
</evidence>
<keyword evidence="2" id="KW-0597">Phosphoprotein</keyword>
<dbReference type="InterPro" id="IPR050614">
    <property type="entry name" value="Synaptic_Scaffolding_LAP-MAGUK"/>
</dbReference>
<reference evidence="7" key="2">
    <citation type="submission" date="2025-08" db="UniProtKB">
        <authorList>
            <consortium name="Ensembl"/>
        </authorList>
    </citation>
    <scope>IDENTIFICATION</scope>
</reference>
<dbReference type="InterPro" id="IPR003591">
    <property type="entry name" value="Leu-rich_rpt_typical-subtyp"/>
</dbReference>
<dbReference type="GO" id="GO:0045197">
    <property type="term" value="P:establishment or maintenance of epithelial cell apical/basal polarity"/>
    <property type="evidence" value="ECO:0007669"/>
    <property type="project" value="TreeGrafter"/>
</dbReference>
<feature type="region of interest" description="Disordered" evidence="5">
    <location>
        <begin position="607"/>
        <end position="695"/>
    </location>
</feature>
<reference evidence="8" key="1">
    <citation type="submission" date="2015-09" db="EMBL/GenBank/DDBJ databases">
        <authorList>
            <person name="Sai Rama Sridatta P."/>
        </authorList>
    </citation>
    <scope>NUCLEOTIDE SEQUENCE [LARGE SCALE GENOMIC DNA]</scope>
</reference>
<reference evidence="7" key="3">
    <citation type="submission" date="2025-09" db="UniProtKB">
        <authorList>
            <consortium name="Ensembl"/>
        </authorList>
    </citation>
    <scope>IDENTIFICATION</scope>
</reference>
<evidence type="ECO:0000256" key="5">
    <source>
        <dbReference type="SAM" id="MobiDB-lite"/>
    </source>
</evidence>
<organism evidence="7 8">
    <name type="scientific">Lates calcarifer</name>
    <name type="common">Barramundi</name>
    <name type="synonym">Holocentrus calcarifer</name>
    <dbReference type="NCBI Taxonomy" id="8187"/>
    <lineage>
        <taxon>Eukaryota</taxon>
        <taxon>Metazoa</taxon>
        <taxon>Chordata</taxon>
        <taxon>Craniata</taxon>
        <taxon>Vertebrata</taxon>
        <taxon>Euteleostomi</taxon>
        <taxon>Actinopterygii</taxon>
        <taxon>Neopterygii</taxon>
        <taxon>Teleostei</taxon>
        <taxon>Neoteleostei</taxon>
        <taxon>Acanthomorphata</taxon>
        <taxon>Carangaria</taxon>
        <taxon>Carangaria incertae sedis</taxon>
        <taxon>Centropomidae</taxon>
        <taxon>Lates</taxon>
    </lineage>
</organism>
<dbReference type="GO" id="GO:0098968">
    <property type="term" value="P:neurotransmitter receptor transport postsynaptic membrane to endosome"/>
    <property type="evidence" value="ECO:0007669"/>
    <property type="project" value="TreeGrafter"/>
</dbReference>
<sequence length="1399" mass="155884">TYVLCSDKQVTWSHIRRTDWILKFVCMMSKRSLFVRLVPCRCLRGEEETVTSLDYSHCSLETVPKEIFSFEKTLQELYLDANQIEELPKQLFNCQLLHRLSMPDNDLTVLPAAIANLINLRELDVSKNSIQEFPENIKNCKVLAIVEASVNPISKLPEGFTQLLSLTQLYLNDAFLEFLPASFGRLTKLQILELRENQLKMLPKSMQKLTQLERLDLGSNEFTEVPEVLEQLTGIRELWMDGNRLTFLPGMLGTLKQLVYLDVSKNNLEMVDEQICGCESLQDLLLSNNALTQLPGSIGSLKKLTTLKVDENQLMYLPDSVGGLTSLDELDCSFNEIEALPSSVGQCVNIRTFAADHNFLTQLPPELGNWKNATVLFLHSNKLESLPEEMGDMQRLKVINLSNNKLKNLPYSFTKLNQMTAMWLSENQSKPLIPLQKEEDPETHKTVLTNYMFPQQTRTEDYIPNSDSESFNPALWEEQRKHRAQVAFECDEDKDERETPPREGNLKPQSVAHRLKEDESGDESGKEAKPIERNHIGVQDVGVKVKSKDTSDTSYIVQEVHFKALSEKESVFLQDSEELSDEEEEMKIAEMRPPLIEISINQPKVVTLSKDKKDDGKDADSLLDDTVANSNQNNSNCSSPSRMSDSVSLTTDSSQDNSLCTPERESKIPFLPKSRQEDENMNQPKDTTPLLHNGNGSETSLQALLKTQQTPPEKMGDYDLSMEARLAFIEKGINNGMEDTYTKWDQINMNVSKLPTDNMVQLDELDKTKNGSVSREDLDSKQGFSNDNLEHLQNGNQQVSDCISSLGNKSQAVRVETSAVRVASTGVTASSDMSLSRSTEELSPEKRCHPPQVMKSHSVSNIEAGGMRLYSFDGDDDSYDTAAMTRMAGAGPGPGAQGQSIVRSKSAGQLLNDQTLQIYPSSSASSSDLLSSSKPPASTSKYPVSSSMAMGIAPPQYNIQYASSAMPKEGLWAQRTPMPPEHQGYLPPPPHSLANTNYSNRNQAPPYPLQPQQRGPPMAPKPSGDMWAKERLLSTGSQPRSSTLQRQSSTASTASMGDPRRMQMPEGEYMTYRDIHTLARGPLAMSQAMQRPLSARTYSIDVPGASRPLSARPQPHELPERTMSVCDFNYQHNSPSKRPNTRVKSEHSLLDGPAQVSGGVGAGRVPADWRDQVMRHIEAKKMEKNALSRSYNSNNAPLSWSHYGSCRDMHASRGSLVYSAREGQAYGALGFCVSTVNFPQGQQSYTMDPHRKVPLMNGQMGPSVRPQMSQTPMARHPSREQLIDYLMLKVSQQPQGPPRIPHDTMQQEIRVKVEKNPELGFSISGGVGGRGNPFRPDDNGIFVTRVQPEGPASKILQPGDKIIQANGYSFVNIDHGNAVSLLKTFPNTVDLTIIREMQA</sequence>
<feature type="compositionally biased region" description="Polar residues" evidence="5">
    <location>
        <begin position="993"/>
        <end position="1003"/>
    </location>
</feature>
<dbReference type="Pfam" id="PF23598">
    <property type="entry name" value="LRR_14"/>
    <property type="match status" value="1"/>
</dbReference>
<feature type="compositionally biased region" description="Polar residues" evidence="5">
    <location>
        <begin position="1034"/>
        <end position="1055"/>
    </location>
</feature>
<dbReference type="InterPro" id="IPR001478">
    <property type="entry name" value="PDZ"/>
</dbReference>
<dbReference type="Gene3D" id="2.30.42.10">
    <property type="match status" value="1"/>
</dbReference>
<dbReference type="SMART" id="SM00228">
    <property type="entry name" value="PDZ"/>
    <property type="match status" value="1"/>
</dbReference>
<accession>A0A4W6CQA4</accession>
<dbReference type="Gene3D" id="3.80.10.10">
    <property type="entry name" value="Ribonuclease Inhibitor"/>
    <property type="match status" value="4"/>
</dbReference>
<dbReference type="GO" id="GO:0098609">
    <property type="term" value="P:cell-cell adhesion"/>
    <property type="evidence" value="ECO:0007669"/>
    <property type="project" value="TreeGrafter"/>
</dbReference>
<dbReference type="GO" id="GO:0016323">
    <property type="term" value="C:basolateral plasma membrane"/>
    <property type="evidence" value="ECO:0007669"/>
    <property type="project" value="TreeGrafter"/>
</dbReference>
<feature type="region of interest" description="Disordered" evidence="5">
    <location>
        <begin position="922"/>
        <end position="945"/>
    </location>
</feature>
<dbReference type="FunFam" id="2.30.42.10:FF:000036">
    <property type="entry name" value="Erbin isoform 7"/>
    <property type="match status" value="1"/>
</dbReference>
<feature type="domain" description="PDZ" evidence="6">
    <location>
        <begin position="1308"/>
        <end position="1397"/>
    </location>
</feature>
<dbReference type="GO" id="GO:0019901">
    <property type="term" value="F:protein kinase binding"/>
    <property type="evidence" value="ECO:0007669"/>
    <property type="project" value="TreeGrafter"/>
</dbReference>
<dbReference type="PROSITE" id="PS51450">
    <property type="entry name" value="LRR"/>
    <property type="match status" value="4"/>
</dbReference>
<keyword evidence="8" id="KW-1185">Reference proteome</keyword>
<dbReference type="GO" id="GO:0005912">
    <property type="term" value="C:adherens junction"/>
    <property type="evidence" value="ECO:0007669"/>
    <property type="project" value="TreeGrafter"/>
</dbReference>
<dbReference type="GeneTree" id="ENSGT00940000159526"/>
<feature type="compositionally biased region" description="Low complexity" evidence="5">
    <location>
        <begin position="922"/>
        <end position="938"/>
    </location>
</feature>
<feature type="compositionally biased region" description="Basic and acidic residues" evidence="5">
    <location>
        <begin position="514"/>
        <end position="535"/>
    </location>
</feature>
<dbReference type="FunFam" id="3.80.10.10:FF:000735">
    <property type="entry name" value="Erbb2 interacting protein"/>
    <property type="match status" value="1"/>
</dbReference>
<feature type="compositionally biased region" description="Basic and acidic residues" evidence="5">
    <location>
        <begin position="609"/>
        <end position="620"/>
    </location>
</feature>
<protein>
    <submittedName>
        <fullName evidence="7">Erbb2 interacting protein</fullName>
    </submittedName>
</protein>
<feature type="compositionally biased region" description="Polar residues" evidence="5">
    <location>
        <begin position="642"/>
        <end position="660"/>
    </location>
</feature>
<dbReference type="GO" id="GO:0098887">
    <property type="term" value="P:neurotransmitter receptor transport, endosome to postsynaptic membrane"/>
    <property type="evidence" value="ECO:0007669"/>
    <property type="project" value="TreeGrafter"/>
</dbReference>
<dbReference type="Pfam" id="PF00595">
    <property type="entry name" value="PDZ"/>
    <property type="match status" value="1"/>
</dbReference>
<dbReference type="STRING" id="8187.ENSLCAP00010014628"/>
<feature type="region of interest" description="Disordered" evidence="5">
    <location>
        <begin position="972"/>
        <end position="1063"/>
    </location>
</feature>
<keyword evidence="3" id="KW-0433">Leucine-rich repeat</keyword>
<dbReference type="PROSITE" id="PS50106">
    <property type="entry name" value="PDZ"/>
    <property type="match status" value="1"/>
</dbReference>
<dbReference type="Proteomes" id="UP000314980">
    <property type="component" value="Unassembled WGS sequence"/>
</dbReference>
<name>A0A4W6CQA4_LATCA</name>
<dbReference type="FunFam" id="3.80.10.10:FF:002520">
    <property type="entry name" value="Erbb2 interacting protein"/>
    <property type="match status" value="1"/>
</dbReference>
<keyword evidence="4" id="KW-0677">Repeat</keyword>
<evidence type="ECO:0000313" key="8">
    <source>
        <dbReference type="Proteomes" id="UP000314980"/>
    </source>
</evidence>
<feature type="compositionally biased region" description="Low complexity" evidence="5">
    <location>
        <begin position="629"/>
        <end position="641"/>
    </location>
</feature>
<dbReference type="GO" id="GO:0043113">
    <property type="term" value="P:receptor clustering"/>
    <property type="evidence" value="ECO:0007669"/>
    <property type="project" value="TreeGrafter"/>
</dbReference>
<dbReference type="InterPro" id="IPR032675">
    <property type="entry name" value="LRR_dom_sf"/>
</dbReference>
<dbReference type="GO" id="GO:0045211">
    <property type="term" value="C:postsynaptic membrane"/>
    <property type="evidence" value="ECO:0007669"/>
    <property type="project" value="TreeGrafter"/>
</dbReference>